<evidence type="ECO:0000256" key="4">
    <source>
        <dbReference type="ARBA" id="ARBA00022960"/>
    </source>
</evidence>
<dbReference type="RefSeq" id="WP_183388239.1">
    <property type="nucleotide sequence ID" value="NZ_JACHXM010000014.1"/>
</dbReference>
<protein>
    <submittedName>
        <fullName evidence="10">Murein L,D-transpeptidase YcbB/YkuD</fullName>
    </submittedName>
</protein>
<evidence type="ECO:0000256" key="7">
    <source>
        <dbReference type="PROSITE-ProRule" id="PRU01373"/>
    </source>
</evidence>
<evidence type="ECO:0000313" key="11">
    <source>
        <dbReference type="Proteomes" id="UP000525987"/>
    </source>
</evidence>
<accession>A0A7W5BZ66</accession>
<dbReference type="SUPFAM" id="SSF141523">
    <property type="entry name" value="L,D-transpeptidase catalytic domain-like"/>
    <property type="match status" value="1"/>
</dbReference>
<keyword evidence="3" id="KW-0808">Transferase</keyword>
<dbReference type="Gene3D" id="2.40.440.10">
    <property type="entry name" value="L,D-transpeptidase catalytic domain-like"/>
    <property type="match status" value="1"/>
</dbReference>
<reference evidence="10 11" key="1">
    <citation type="submission" date="2020-08" db="EMBL/GenBank/DDBJ databases">
        <title>Genomic Encyclopedia of Type Strains, Phase III (KMG-III): the genomes of soil and plant-associated and newly described type strains.</title>
        <authorList>
            <person name="Whitman W."/>
        </authorList>
    </citation>
    <scope>NUCLEOTIDE SEQUENCE [LARGE SCALE GENOMIC DNA]</scope>
    <source>
        <strain evidence="10 11">CECT 5995</strain>
    </source>
</reference>
<dbReference type="GO" id="GO:0016740">
    <property type="term" value="F:transferase activity"/>
    <property type="evidence" value="ECO:0007669"/>
    <property type="project" value="UniProtKB-KW"/>
</dbReference>
<dbReference type="PROSITE" id="PS52029">
    <property type="entry name" value="LD_TPASE"/>
    <property type="match status" value="1"/>
</dbReference>
<keyword evidence="4 7" id="KW-0133">Cell shape</keyword>
<dbReference type="InterPro" id="IPR045380">
    <property type="entry name" value="LD_TPept_scaffold_dom"/>
</dbReference>
<dbReference type="Pfam" id="PF03734">
    <property type="entry name" value="YkuD"/>
    <property type="match status" value="1"/>
</dbReference>
<evidence type="ECO:0000256" key="6">
    <source>
        <dbReference type="ARBA" id="ARBA00023316"/>
    </source>
</evidence>
<organism evidence="10 11">
    <name type="scientific">Halomonas organivorans</name>
    <dbReference type="NCBI Taxonomy" id="257772"/>
    <lineage>
        <taxon>Bacteria</taxon>
        <taxon>Pseudomonadati</taxon>
        <taxon>Pseudomonadota</taxon>
        <taxon>Gammaproteobacteria</taxon>
        <taxon>Oceanospirillales</taxon>
        <taxon>Halomonadaceae</taxon>
        <taxon>Halomonas</taxon>
    </lineage>
</organism>
<feature type="chain" id="PRO_5031439773" evidence="8">
    <location>
        <begin position="30"/>
        <end position="569"/>
    </location>
</feature>
<evidence type="ECO:0000256" key="5">
    <source>
        <dbReference type="ARBA" id="ARBA00022984"/>
    </source>
</evidence>
<keyword evidence="11" id="KW-1185">Reference proteome</keyword>
<evidence type="ECO:0000259" key="9">
    <source>
        <dbReference type="PROSITE" id="PS52029"/>
    </source>
</evidence>
<name>A0A7W5BZ66_9GAMM</name>
<dbReference type="AlphaFoldDB" id="A0A7W5BZ66"/>
<feature type="active site" description="Proton donor/acceptor" evidence="7">
    <location>
        <position position="460"/>
    </location>
</feature>
<dbReference type="PANTHER" id="PTHR41533:SF2">
    <property type="entry name" value="BLR7131 PROTEIN"/>
    <property type="match status" value="1"/>
</dbReference>
<evidence type="ECO:0000313" key="10">
    <source>
        <dbReference type="EMBL" id="MBB3141881.1"/>
    </source>
</evidence>
<comment type="caution">
    <text evidence="10">The sequence shown here is derived from an EMBL/GenBank/DDBJ whole genome shotgun (WGS) entry which is preliminary data.</text>
</comment>
<gene>
    <name evidence="10" type="ORF">FHR96_002762</name>
</gene>
<dbReference type="GO" id="GO:0004180">
    <property type="term" value="F:carboxypeptidase activity"/>
    <property type="evidence" value="ECO:0007669"/>
    <property type="project" value="UniProtKB-ARBA"/>
</dbReference>
<comment type="pathway">
    <text evidence="1 7">Cell wall biogenesis; peptidoglycan biosynthesis.</text>
</comment>
<evidence type="ECO:0000256" key="2">
    <source>
        <dbReference type="ARBA" id="ARBA00005992"/>
    </source>
</evidence>
<feature type="active site" description="Nucleophile" evidence="7">
    <location>
        <position position="479"/>
    </location>
</feature>
<dbReference type="Pfam" id="PF20142">
    <property type="entry name" value="Scaffold"/>
    <property type="match status" value="1"/>
</dbReference>
<dbReference type="SUPFAM" id="SSF47090">
    <property type="entry name" value="PGBD-like"/>
    <property type="match status" value="1"/>
</dbReference>
<evidence type="ECO:0000256" key="8">
    <source>
        <dbReference type="SAM" id="SignalP"/>
    </source>
</evidence>
<proteinExistence type="inferred from homology"/>
<dbReference type="CDD" id="cd16913">
    <property type="entry name" value="YkuD_like"/>
    <property type="match status" value="1"/>
</dbReference>
<dbReference type="UniPathway" id="UPA00219"/>
<evidence type="ECO:0000256" key="3">
    <source>
        <dbReference type="ARBA" id="ARBA00022679"/>
    </source>
</evidence>
<feature type="signal peptide" evidence="8">
    <location>
        <begin position="1"/>
        <end position="29"/>
    </location>
</feature>
<sequence length="569" mass="62214">MRTADTLTRGMQRSGMILVMTLLPLVAGADTTPPDVASAEALPAPAVDAVTTPGVAALADRLRGASPRLARFYALNGDAMVWQDRDRVASLIELLNALEEDGLSPADYRPGELEQEARAALDPAADADGRARFDLEASRTLLTALTHLQRGRLDPHRVYPDWEIPVAAPRLDLVGISRALDAGDVPAALALARPSGDAYSSLHRALVRYRHIVRLGGWPTLPSREAALRPGDTDPDVALLRQRLAMIGELEVMAADVTHYPDIALEAPAQNRYDPALEAAVRRFQRRHMLADDGVIGPRTRAALNVPARLRVATLLANLERARWLSGSGPEWRVKVDLAGQRLRYRRPDGETWESRVIVGQSGRPSPVLQSSITYLTLNPTWTVPPTILREDVLPKLRRDLGYLAEHDMEVLDPQGRRLDPREIDWRRPGAVMLRQRAGAHNPLGRLVLRFPNDHLVYLHDTPARYLFGEPQRALSSGCIRVEGVAELTRMLIADSGSAIDMDGLLASGETRNVSLARPVPLALHYWTAKGEPGGLASFRPDVYDRDPALIAALAGPPTALQASAPSDR</sequence>
<dbReference type="PANTHER" id="PTHR41533">
    <property type="entry name" value="L,D-TRANSPEPTIDASE HI_1667-RELATED"/>
    <property type="match status" value="1"/>
</dbReference>
<dbReference type="GO" id="GO:0071555">
    <property type="term" value="P:cell wall organization"/>
    <property type="evidence" value="ECO:0007669"/>
    <property type="project" value="UniProtKB-UniRule"/>
</dbReference>
<dbReference type="Gene3D" id="1.10.101.10">
    <property type="entry name" value="PGBD-like superfamily/PGBD"/>
    <property type="match status" value="1"/>
</dbReference>
<dbReference type="InterPro" id="IPR005490">
    <property type="entry name" value="LD_TPept_cat_dom"/>
</dbReference>
<dbReference type="GO" id="GO:0009252">
    <property type="term" value="P:peptidoglycan biosynthetic process"/>
    <property type="evidence" value="ECO:0007669"/>
    <property type="project" value="UniProtKB-UniPathway"/>
</dbReference>
<dbReference type="GO" id="GO:0008360">
    <property type="term" value="P:regulation of cell shape"/>
    <property type="evidence" value="ECO:0007669"/>
    <property type="project" value="UniProtKB-UniRule"/>
</dbReference>
<dbReference type="EMBL" id="JACHXM010000014">
    <property type="protein sequence ID" value="MBB3141881.1"/>
    <property type="molecule type" value="Genomic_DNA"/>
</dbReference>
<dbReference type="InterPro" id="IPR036365">
    <property type="entry name" value="PGBD-like_sf"/>
</dbReference>
<comment type="similarity">
    <text evidence="2">Belongs to the YkuD family.</text>
</comment>
<keyword evidence="8" id="KW-0732">Signal</keyword>
<dbReference type="Proteomes" id="UP000525987">
    <property type="component" value="Unassembled WGS sequence"/>
</dbReference>
<dbReference type="InterPro" id="IPR038063">
    <property type="entry name" value="Transpep_catalytic_dom"/>
</dbReference>
<dbReference type="Pfam" id="PF01471">
    <property type="entry name" value="PG_binding_1"/>
    <property type="match status" value="1"/>
</dbReference>
<dbReference type="InterPro" id="IPR002477">
    <property type="entry name" value="Peptidoglycan-bd-like"/>
</dbReference>
<keyword evidence="6 7" id="KW-0961">Cell wall biogenesis/degradation</keyword>
<feature type="domain" description="L,D-TPase catalytic" evidence="9">
    <location>
        <begin position="332"/>
        <end position="503"/>
    </location>
</feature>
<dbReference type="InterPro" id="IPR036366">
    <property type="entry name" value="PGBDSf"/>
</dbReference>
<evidence type="ECO:0000256" key="1">
    <source>
        <dbReference type="ARBA" id="ARBA00004752"/>
    </source>
</evidence>
<dbReference type="InterPro" id="IPR052905">
    <property type="entry name" value="LD-transpeptidase_YkuD-like"/>
</dbReference>
<keyword evidence="5 7" id="KW-0573">Peptidoglycan synthesis</keyword>